<keyword evidence="4" id="KW-0378">Hydrolase</keyword>
<dbReference type="InterPro" id="IPR012338">
    <property type="entry name" value="Beta-lactam/transpept-like"/>
</dbReference>
<dbReference type="PANTHER" id="PTHR46825:SF7">
    <property type="entry name" value="D-ALANYL-D-ALANINE CARBOXYPEPTIDASE"/>
    <property type="match status" value="1"/>
</dbReference>
<accession>A0ABT1HTS0</accession>
<evidence type="ECO:0000256" key="2">
    <source>
        <dbReference type="SAM" id="SignalP"/>
    </source>
</evidence>
<feature type="signal peptide" evidence="2">
    <location>
        <begin position="1"/>
        <end position="28"/>
    </location>
</feature>
<comment type="caution">
    <text evidence="4">The sequence shown here is derived from an EMBL/GenBank/DDBJ whole genome shotgun (WGS) entry which is preliminary data.</text>
</comment>
<dbReference type="InterPro" id="IPR001466">
    <property type="entry name" value="Beta-lactam-related"/>
</dbReference>
<keyword evidence="5" id="KW-1185">Reference proteome</keyword>
<dbReference type="Pfam" id="PF00144">
    <property type="entry name" value="Beta-lactamase"/>
    <property type="match status" value="1"/>
</dbReference>
<keyword evidence="2" id="KW-0732">Signal</keyword>
<evidence type="ECO:0000313" key="4">
    <source>
        <dbReference type="EMBL" id="MCP2258892.1"/>
    </source>
</evidence>
<evidence type="ECO:0000256" key="1">
    <source>
        <dbReference type="SAM" id="MobiDB-lite"/>
    </source>
</evidence>
<dbReference type="SUPFAM" id="SSF56601">
    <property type="entry name" value="beta-lactamase/transpeptidase-like"/>
    <property type="match status" value="1"/>
</dbReference>
<evidence type="ECO:0000313" key="5">
    <source>
        <dbReference type="Proteomes" id="UP001205311"/>
    </source>
</evidence>
<evidence type="ECO:0000259" key="3">
    <source>
        <dbReference type="Pfam" id="PF00144"/>
    </source>
</evidence>
<dbReference type="PANTHER" id="PTHR46825">
    <property type="entry name" value="D-ALANYL-D-ALANINE-CARBOXYPEPTIDASE/ENDOPEPTIDASE AMPH"/>
    <property type="match status" value="1"/>
</dbReference>
<feature type="chain" id="PRO_5046860787" evidence="2">
    <location>
        <begin position="29"/>
        <end position="432"/>
    </location>
</feature>
<proteinExistence type="predicted"/>
<feature type="compositionally biased region" description="Low complexity" evidence="1">
    <location>
        <begin position="35"/>
        <end position="49"/>
    </location>
</feature>
<dbReference type="Gene3D" id="3.40.710.10">
    <property type="entry name" value="DD-peptidase/beta-lactamase superfamily"/>
    <property type="match status" value="1"/>
</dbReference>
<dbReference type="GO" id="GO:0004180">
    <property type="term" value="F:carboxypeptidase activity"/>
    <property type="evidence" value="ECO:0007669"/>
    <property type="project" value="UniProtKB-KW"/>
</dbReference>
<dbReference type="EMBL" id="JAMTCP010000011">
    <property type="protein sequence ID" value="MCP2258892.1"/>
    <property type="molecule type" value="Genomic_DNA"/>
</dbReference>
<sequence>MRLGIRRLTAAVLAATLATGVFGATALAAPNTPDASATSNAAESSAEASRGQDRAALRQAMDELTTVGVAGVQVRVRDQQGDWVGTAGVKKLGGHEKVPSNGRFRVGSITKTFVSTVILQLVGEGRVRLDDPVARHLPEFGLDQRITVRMLLQHTSGLFNYTGEINPDGSVEPGIPLTGKEYVENRFHTYRPEELVRVALSKPARFEPGTKWSYSNTNYILAGLLVEKVTGTPYAKQVERRILKPLGLRETSVPGTRFDIPGPHAHGYFSYRENGKLSVHDITRLNPSWGGSAGEMISTTKDLDRFITALLGGRLLSPELLAEMRKMRPADEGQRYGLGLAELDMGPGCGGPFYGHTGGIHGYNSYLFSNADGSKRFEMSLTTGAIDPEDGAALDKLAKSLGKVLNLGLCGKAAAPESAAAVAQLSLQPARF</sequence>
<gene>
    <name evidence="4" type="ORF">LX15_002590</name>
</gene>
<dbReference type="Proteomes" id="UP001205311">
    <property type="component" value="Unassembled WGS sequence"/>
</dbReference>
<dbReference type="RefSeq" id="WP_253669803.1">
    <property type="nucleotide sequence ID" value="NZ_JAMTCP010000011.1"/>
</dbReference>
<reference evidence="4 5" key="1">
    <citation type="submission" date="2022-06" db="EMBL/GenBank/DDBJ databases">
        <title>Genomic Encyclopedia of Archaeal and Bacterial Type Strains, Phase II (KMG-II): from individual species to whole genera.</title>
        <authorList>
            <person name="Goeker M."/>
        </authorList>
    </citation>
    <scope>NUCLEOTIDE SEQUENCE [LARGE SCALE GENOMIC DNA]</scope>
    <source>
        <strain evidence="4 5">DSM 40477</strain>
    </source>
</reference>
<keyword evidence="4" id="KW-0121">Carboxypeptidase</keyword>
<feature type="region of interest" description="Disordered" evidence="1">
    <location>
        <begin position="29"/>
        <end position="52"/>
    </location>
</feature>
<organism evidence="4 5">
    <name type="scientific">Streptoalloteichus tenebrarius (strain ATCC 17920 / DSM 40477 / JCM 4838 / CBS 697.72 / NBRC 16177 / NCIMB 11028 / NRRL B-12390 / A12253. 1 / ISP 5477)</name>
    <name type="common">Streptomyces tenebrarius</name>
    <dbReference type="NCBI Taxonomy" id="1933"/>
    <lineage>
        <taxon>Bacteria</taxon>
        <taxon>Bacillati</taxon>
        <taxon>Actinomycetota</taxon>
        <taxon>Actinomycetes</taxon>
        <taxon>Pseudonocardiales</taxon>
        <taxon>Pseudonocardiaceae</taxon>
        <taxon>Streptoalloteichus</taxon>
    </lineage>
</organism>
<keyword evidence="4" id="KW-0645">Protease</keyword>
<feature type="domain" description="Beta-lactamase-related" evidence="3">
    <location>
        <begin position="59"/>
        <end position="371"/>
    </location>
</feature>
<dbReference type="InterPro" id="IPR050491">
    <property type="entry name" value="AmpC-like"/>
</dbReference>
<name>A0ABT1HTS0_STRSD</name>
<protein>
    <submittedName>
        <fullName evidence="4">D-alanyl-D-alanine carboxypeptidase</fullName>
    </submittedName>
</protein>